<dbReference type="PANTHER" id="PTHR36302:SF1">
    <property type="entry name" value="COPPER CHAPERONE PCU(A)C"/>
    <property type="match status" value="1"/>
</dbReference>
<dbReference type="InterPro" id="IPR058248">
    <property type="entry name" value="Lxx211020-like"/>
</dbReference>
<evidence type="ECO:0000256" key="1">
    <source>
        <dbReference type="SAM" id="SignalP"/>
    </source>
</evidence>
<dbReference type="Gene3D" id="2.60.40.1890">
    <property type="entry name" value="PCu(A)C copper chaperone"/>
    <property type="match status" value="1"/>
</dbReference>
<dbReference type="InterPro" id="IPR036182">
    <property type="entry name" value="PCuAC_sf"/>
</dbReference>
<keyword evidence="3" id="KW-1185">Reference proteome</keyword>
<organism evidence="2 3">
    <name type="scientific">Vreelandella titanicae</name>
    <dbReference type="NCBI Taxonomy" id="664683"/>
    <lineage>
        <taxon>Bacteria</taxon>
        <taxon>Pseudomonadati</taxon>
        <taxon>Pseudomonadota</taxon>
        <taxon>Gammaproteobacteria</taxon>
        <taxon>Oceanospirillales</taxon>
        <taxon>Halomonadaceae</taxon>
        <taxon>Vreelandella</taxon>
    </lineage>
</organism>
<keyword evidence="1" id="KW-0732">Signal</keyword>
<protein>
    <recommendedName>
        <fullName evidence="4">Copper chaperone PCu(A)C</fullName>
    </recommendedName>
</protein>
<feature type="signal peptide" evidence="1">
    <location>
        <begin position="1"/>
        <end position="27"/>
    </location>
</feature>
<dbReference type="SUPFAM" id="SSF110087">
    <property type="entry name" value="DR1885-like metal-binding protein"/>
    <property type="match status" value="1"/>
</dbReference>
<accession>A0AAP9T2C7</accession>
<dbReference type="Pfam" id="PF04314">
    <property type="entry name" value="PCuAC"/>
    <property type="match status" value="1"/>
</dbReference>
<dbReference type="AlphaFoldDB" id="A0AAP9T2C7"/>
<reference evidence="2 3" key="1">
    <citation type="submission" date="2019-12" db="EMBL/GenBank/DDBJ databases">
        <title>Genome sequencing and assembly of endphytes of Porphyra tenera.</title>
        <authorList>
            <person name="Park J.M."/>
            <person name="Shin R."/>
            <person name="Jo S.H."/>
        </authorList>
    </citation>
    <scope>NUCLEOTIDE SEQUENCE [LARGE SCALE GENOMIC DNA]</scope>
    <source>
        <strain evidence="2 3">GPM3</strain>
    </source>
</reference>
<evidence type="ECO:0000313" key="3">
    <source>
        <dbReference type="Proteomes" id="UP000509761"/>
    </source>
</evidence>
<dbReference type="EMBL" id="CP054580">
    <property type="protein sequence ID" value="QKS26165.1"/>
    <property type="molecule type" value="Genomic_DNA"/>
</dbReference>
<evidence type="ECO:0000313" key="2">
    <source>
        <dbReference type="EMBL" id="QKS26165.1"/>
    </source>
</evidence>
<feature type="chain" id="PRO_5042854295" description="Copper chaperone PCu(A)C" evidence="1">
    <location>
        <begin position="28"/>
        <end position="164"/>
    </location>
</feature>
<dbReference type="Proteomes" id="UP000509761">
    <property type="component" value="Chromosome"/>
</dbReference>
<proteinExistence type="predicted"/>
<gene>
    <name evidence="2" type="ORF">FX987_03962</name>
</gene>
<name>A0AAP9T2C7_9GAMM</name>
<dbReference type="RefSeq" id="WP_022521113.1">
    <property type="nucleotide sequence ID" value="NZ_CP054580.1"/>
</dbReference>
<dbReference type="InterPro" id="IPR007410">
    <property type="entry name" value="LpqE-like"/>
</dbReference>
<dbReference type="PANTHER" id="PTHR36302">
    <property type="entry name" value="BLR7088 PROTEIN"/>
    <property type="match status" value="1"/>
</dbReference>
<sequence length="164" mass="17499">MIKPMAWLGGVLLIGAMSISMTSMALAHDVKTETLRIAHPFATPTPPGAVNGAAYLDITAVSGPVTLVGASSSASSNVELHDMQMDGDMMQMRHVDEIRVEAGETYTMRPGGGFHLMLIGLTEPLKEGERFPLTLTFAEQGDVDIEVWIQSAQDGSEAADGHHH</sequence>
<evidence type="ECO:0008006" key="4">
    <source>
        <dbReference type="Google" id="ProtNLM"/>
    </source>
</evidence>